<keyword evidence="1" id="KW-1133">Transmembrane helix</keyword>
<feature type="domain" description="DUF2157" evidence="2">
    <location>
        <begin position="11"/>
        <end position="145"/>
    </location>
</feature>
<accession>A0A6M0Q6D7</accession>
<dbReference type="AlphaFoldDB" id="A0A6M0Q6D7"/>
<proteinExistence type="predicted"/>
<organism evidence="3 4">
    <name type="scientific">Bacillus mesophilus</name>
    <dbReference type="NCBI Taxonomy" id="1808955"/>
    <lineage>
        <taxon>Bacteria</taxon>
        <taxon>Bacillati</taxon>
        <taxon>Bacillota</taxon>
        <taxon>Bacilli</taxon>
        <taxon>Bacillales</taxon>
        <taxon>Bacillaceae</taxon>
        <taxon>Bacillus</taxon>
    </lineage>
</organism>
<feature type="transmembrane region" description="Helical" evidence="1">
    <location>
        <begin position="343"/>
        <end position="361"/>
    </location>
</feature>
<feature type="transmembrane region" description="Helical" evidence="1">
    <location>
        <begin position="368"/>
        <end position="384"/>
    </location>
</feature>
<feature type="transmembrane region" description="Helical" evidence="1">
    <location>
        <begin position="191"/>
        <end position="208"/>
    </location>
</feature>
<feature type="transmembrane region" description="Helical" evidence="1">
    <location>
        <begin position="93"/>
        <end position="112"/>
    </location>
</feature>
<sequence>MRKWVEKEGRKWVRDELISEDQYEQIVNRYKKEQTSNLLPVFASILIGLGILSFIASNWDGIHDLVRVFIIIIVMSGFYLAGERAHRNGNERIGNSLLGIGIISFGAGIFLLGQMYHFQSYDARAFIIWALAGLLVVQLWKSKFLLIVTMAIITVGQLYTMFQFSAFSYILALLLFFGVGHFVYHRPHTIISVLFSFSYSLTALFLVISEEWNYHVLFIFFLALYVMSEWLKKDQIKRPIQLFMQISAILVSIFTIFTFDSFLQYEGINTNGLTVYPFILVILFGLFYWLKKKSLDVTDLLLYLPVFYVGVMVDVLYMLLLFIYSISLLVIGYREELTEKATFGTMLFLLSAFIGYIQLAWDFMPKSIFFLLGGIILFILSWLLEKRRRQLVKGVKRHD</sequence>
<feature type="transmembrane region" description="Helical" evidence="1">
    <location>
        <begin position="214"/>
        <end position="231"/>
    </location>
</feature>
<name>A0A6M0Q6D7_9BACI</name>
<keyword evidence="4" id="KW-1185">Reference proteome</keyword>
<evidence type="ECO:0000313" key="4">
    <source>
        <dbReference type="Proteomes" id="UP000481043"/>
    </source>
</evidence>
<feature type="transmembrane region" description="Helical" evidence="1">
    <location>
        <begin position="274"/>
        <end position="290"/>
    </location>
</feature>
<keyword evidence="1" id="KW-0472">Membrane</keyword>
<keyword evidence="1" id="KW-0812">Transmembrane</keyword>
<dbReference type="Pfam" id="PF09925">
    <property type="entry name" value="DUF2157"/>
    <property type="match status" value="1"/>
</dbReference>
<evidence type="ECO:0000259" key="2">
    <source>
        <dbReference type="Pfam" id="PF09925"/>
    </source>
</evidence>
<feature type="transmembrane region" description="Helical" evidence="1">
    <location>
        <begin position="243"/>
        <end position="262"/>
    </location>
</feature>
<feature type="transmembrane region" description="Helical" evidence="1">
    <location>
        <begin position="166"/>
        <end position="184"/>
    </location>
</feature>
<dbReference type="Proteomes" id="UP000481043">
    <property type="component" value="Unassembled WGS sequence"/>
</dbReference>
<feature type="transmembrane region" description="Helical" evidence="1">
    <location>
        <begin position="65"/>
        <end position="81"/>
    </location>
</feature>
<gene>
    <name evidence="3" type="ORF">G4D63_02835</name>
</gene>
<evidence type="ECO:0000313" key="3">
    <source>
        <dbReference type="EMBL" id="NEY70668.1"/>
    </source>
</evidence>
<dbReference type="EMBL" id="JAAIWM010000001">
    <property type="protein sequence ID" value="NEY70668.1"/>
    <property type="molecule type" value="Genomic_DNA"/>
</dbReference>
<comment type="caution">
    <text evidence="3">The sequence shown here is derived from an EMBL/GenBank/DDBJ whole genome shotgun (WGS) entry which is preliminary data.</text>
</comment>
<feature type="transmembrane region" description="Helical" evidence="1">
    <location>
        <begin position="38"/>
        <end position="59"/>
    </location>
</feature>
<protein>
    <submittedName>
        <fullName evidence="3">DUF2157 domain-containing protein</fullName>
    </submittedName>
</protein>
<feature type="transmembrane region" description="Helical" evidence="1">
    <location>
        <begin position="118"/>
        <end position="137"/>
    </location>
</feature>
<dbReference type="RefSeq" id="WP_163177488.1">
    <property type="nucleotide sequence ID" value="NZ_JAAIWM010000001.1"/>
</dbReference>
<feature type="transmembrane region" description="Helical" evidence="1">
    <location>
        <begin position="302"/>
        <end position="331"/>
    </location>
</feature>
<evidence type="ECO:0000256" key="1">
    <source>
        <dbReference type="SAM" id="Phobius"/>
    </source>
</evidence>
<dbReference type="InterPro" id="IPR018677">
    <property type="entry name" value="DUF2157"/>
</dbReference>
<reference evidence="3 4" key="1">
    <citation type="submission" date="2020-02" db="EMBL/GenBank/DDBJ databases">
        <title>Bacillus aquiflavi sp. nov., isolated from yellow water of strong flavor Chinese baijiu in Yibin region of China.</title>
        <authorList>
            <person name="Xie J."/>
        </authorList>
    </citation>
    <scope>NUCLEOTIDE SEQUENCE [LARGE SCALE GENOMIC DNA]</scope>
    <source>
        <strain evidence="3 4">SA4</strain>
    </source>
</reference>